<dbReference type="PIRSF" id="PIRSF001434">
    <property type="entry name" value="CGS"/>
    <property type="match status" value="1"/>
</dbReference>
<evidence type="ECO:0000313" key="9">
    <source>
        <dbReference type="Proteomes" id="UP000196536"/>
    </source>
</evidence>
<dbReference type="InterPro" id="IPR006233">
    <property type="entry name" value="Cys_b_lyase_bac"/>
</dbReference>
<dbReference type="InterPro" id="IPR015422">
    <property type="entry name" value="PyrdxlP-dep_Trfase_small"/>
</dbReference>
<sequence>MSHIHTQAINVGRTPQRFDGLVNTPVFRGSTILANSFKEWEQTKQNGDLYRNYGRFGTATTKSFEKAINDLEGGAGCMVFPSGLSACTHALMAFVKTGDHVLIADNIYGPTRNFADHVLTRLGITVEYFDSTCLAELQQKINAKTSVVFIESPGSITFEFSDVAAISDISHQYAAKVLVDNSWATPLFFKPLEHGADVSIQAVTKYIGGHSDLLMGTATANAESLDQLNQSVHFFGETTSPDDLFLALRGLRSLAVRLKQHHDNGIALAQCLAAHPAVDVVCHPALPNSPDHALWQRDFAGASGLFSFYLKTQDPAFVESFFDRLEFFHIGLSWGGYESLVLPVGKPYRSTSTLPSDGYLIRIHAGLEHVEDLKADLYQALDQAANAI</sequence>
<dbReference type="SUPFAM" id="SSF53383">
    <property type="entry name" value="PLP-dependent transferases"/>
    <property type="match status" value="1"/>
</dbReference>
<dbReference type="Gene3D" id="3.40.640.10">
    <property type="entry name" value="Type I PLP-dependent aspartate aminotransferase-like (Major domain)"/>
    <property type="match status" value="1"/>
</dbReference>
<dbReference type="GO" id="GO:0030170">
    <property type="term" value="F:pyridoxal phosphate binding"/>
    <property type="evidence" value="ECO:0007669"/>
    <property type="project" value="InterPro"/>
</dbReference>
<dbReference type="Proteomes" id="UP000196536">
    <property type="component" value="Unassembled WGS sequence"/>
</dbReference>
<evidence type="ECO:0000256" key="6">
    <source>
        <dbReference type="PIRSR" id="PIRSR001434-2"/>
    </source>
</evidence>
<dbReference type="FunFam" id="3.40.640.10:FF:000046">
    <property type="entry name" value="Cystathionine gamma-lyase"/>
    <property type="match status" value="1"/>
</dbReference>
<name>A0A1Z9YUL5_9GAMM</name>
<keyword evidence="4 8" id="KW-0456">Lyase</keyword>
<dbReference type="RefSeq" id="WP_087621451.1">
    <property type="nucleotide sequence ID" value="NZ_NEXX01000006.1"/>
</dbReference>
<comment type="catalytic activity">
    <reaction evidence="5">
        <text>L,L-cystathionine + H2O = L-homocysteine + pyruvate + NH4(+)</text>
        <dbReference type="Rhea" id="RHEA:13965"/>
        <dbReference type="ChEBI" id="CHEBI:15361"/>
        <dbReference type="ChEBI" id="CHEBI:15377"/>
        <dbReference type="ChEBI" id="CHEBI:28938"/>
        <dbReference type="ChEBI" id="CHEBI:58161"/>
        <dbReference type="ChEBI" id="CHEBI:58199"/>
    </reaction>
</comment>
<comment type="cofactor">
    <cofactor evidence="1 7">
        <name>pyridoxal 5'-phosphate</name>
        <dbReference type="ChEBI" id="CHEBI:597326"/>
    </cofactor>
</comment>
<keyword evidence="3 6" id="KW-0663">Pyridoxal phosphate</keyword>
<dbReference type="GO" id="GO:0047804">
    <property type="term" value="F:cysteine-S-conjugate beta-lyase activity"/>
    <property type="evidence" value="ECO:0007669"/>
    <property type="project" value="InterPro"/>
</dbReference>
<gene>
    <name evidence="8" type="ORF">CAP51_14340</name>
</gene>
<reference evidence="8 9" key="1">
    <citation type="submission" date="2017-05" db="EMBL/GenBank/DDBJ databases">
        <title>Acinetobacter populi ANC 5415 (= PBJ7), whole genome shotgun sequencing project.</title>
        <authorList>
            <person name="Nemec A."/>
            <person name="Radolfova-Krizova L."/>
        </authorList>
    </citation>
    <scope>NUCLEOTIDE SEQUENCE [LARGE SCALE GENOMIC DNA]</scope>
    <source>
        <strain evidence="8 9">PBJ7</strain>
    </source>
</reference>
<feature type="modified residue" description="N6-(pyridoxal phosphate)lysine" evidence="6">
    <location>
        <position position="205"/>
    </location>
</feature>
<protein>
    <submittedName>
        <fullName evidence="8">Cystathionine beta-lyase</fullName>
    </submittedName>
</protein>
<dbReference type="NCBIfam" id="TIGR01324">
    <property type="entry name" value="cysta_beta_ly_B"/>
    <property type="match status" value="1"/>
</dbReference>
<evidence type="ECO:0000313" key="8">
    <source>
        <dbReference type="EMBL" id="OUY05895.1"/>
    </source>
</evidence>
<keyword evidence="9" id="KW-1185">Reference proteome</keyword>
<dbReference type="Pfam" id="PF01053">
    <property type="entry name" value="Cys_Met_Meta_PP"/>
    <property type="match status" value="1"/>
</dbReference>
<dbReference type="EMBL" id="NEXX01000006">
    <property type="protein sequence ID" value="OUY05895.1"/>
    <property type="molecule type" value="Genomic_DNA"/>
</dbReference>
<organism evidence="8 9">
    <name type="scientific">Acinetobacter populi</name>
    <dbReference type="NCBI Taxonomy" id="1582270"/>
    <lineage>
        <taxon>Bacteria</taxon>
        <taxon>Pseudomonadati</taxon>
        <taxon>Pseudomonadota</taxon>
        <taxon>Gammaproteobacteria</taxon>
        <taxon>Moraxellales</taxon>
        <taxon>Moraxellaceae</taxon>
        <taxon>Acinetobacter</taxon>
    </lineage>
</organism>
<dbReference type="GO" id="GO:0019346">
    <property type="term" value="P:transsulfuration"/>
    <property type="evidence" value="ECO:0007669"/>
    <property type="project" value="InterPro"/>
</dbReference>
<dbReference type="InterPro" id="IPR015421">
    <property type="entry name" value="PyrdxlP-dep_Trfase_major"/>
</dbReference>
<accession>A0A1Z9YUL5</accession>
<evidence type="ECO:0000256" key="4">
    <source>
        <dbReference type="ARBA" id="ARBA00023239"/>
    </source>
</evidence>
<dbReference type="AlphaFoldDB" id="A0A1Z9YUL5"/>
<evidence type="ECO:0000256" key="5">
    <source>
        <dbReference type="ARBA" id="ARBA00047517"/>
    </source>
</evidence>
<comment type="caution">
    <text evidence="8">The sequence shown here is derived from an EMBL/GenBank/DDBJ whole genome shotgun (WGS) entry which is preliminary data.</text>
</comment>
<dbReference type="GO" id="GO:0019450">
    <property type="term" value="P:L-cysteine catabolic process to pyruvate"/>
    <property type="evidence" value="ECO:0007669"/>
    <property type="project" value="TreeGrafter"/>
</dbReference>
<evidence type="ECO:0000256" key="3">
    <source>
        <dbReference type="ARBA" id="ARBA00022898"/>
    </source>
</evidence>
<evidence type="ECO:0000256" key="1">
    <source>
        <dbReference type="ARBA" id="ARBA00001933"/>
    </source>
</evidence>
<dbReference type="PANTHER" id="PTHR43500:SF1">
    <property type="entry name" value="CYSTATHIONINE BETA-LYASE-RELATED"/>
    <property type="match status" value="1"/>
</dbReference>
<dbReference type="InterPro" id="IPR015424">
    <property type="entry name" value="PyrdxlP-dep_Trfase"/>
</dbReference>
<dbReference type="Gene3D" id="3.90.1150.10">
    <property type="entry name" value="Aspartate Aminotransferase, domain 1"/>
    <property type="match status" value="1"/>
</dbReference>
<comment type="similarity">
    <text evidence="2 7">Belongs to the trans-sulfuration enzymes family.</text>
</comment>
<dbReference type="OrthoDB" id="9805807at2"/>
<evidence type="ECO:0000256" key="7">
    <source>
        <dbReference type="RuleBase" id="RU362118"/>
    </source>
</evidence>
<evidence type="ECO:0000256" key="2">
    <source>
        <dbReference type="ARBA" id="ARBA00009077"/>
    </source>
</evidence>
<dbReference type="InterPro" id="IPR000277">
    <property type="entry name" value="Cys/Met-Metab_PyrdxlP-dep_enz"/>
</dbReference>
<proteinExistence type="inferred from homology"/>
<dbReference type="PANTHER" id="PTHR43500">
    <property type="entry name" value="CYSTATHIONINE BETA-LYASE-RELATED"/>
    <property type="match status" value="1"/>
</dbReference>